<evidence type="ECO:0000313" key="8">
    <source>
        <dbReference type="EMBL" id="MFD0886487.1"/>
    </source>
</evidence>
<keyword evidence="3 5" id="KW-0560">Oxidoreductase</keyword>
<organism evidence="8 9">
    <name type="scientific">Streptosporangium algeriense</name>
    <dbReference type="NCBI Taxonomy" id="1682748"/>
    <lineage>
        <taxon>Bacteria</taxon>
        <taxon>Bacillati</taxon>
        <taxon>Actinomycetota</taxon>
        <taxon>Actinomycetes</taxon>
        <taxon>Streptosporangiales</taxon>
        <taxon>Streptosporangiaceae</taxon>
        <taxon>Streptosporangium</taxon>
    </lineage>
</organism>
<reference evidence="9" key="1">
    <citation type="journal article" date="2019" name="Int. J. Syst. Evol. Microbiol.">
        <title>The Global Catalogue of Microorganisms (GCM) 10K type strain sequencing project: providing services to taxonomists for standard genome sequencing and annotation.</title>
        <authorList>
            <consortium name="The Broad Institute Genomics Platform"/>
            <consortium name="The Broad Institute Genome Sequencing Center for Infectious Disease"/>
            <person name="Wu L."/>
            <person name="Ma J."/>
        </authorList>
    </citation>
    <scope>NUCLEOTIDE SEQUENCE [LARGE SCALE GENOMIC DNA]</scope>
    <source>
        <strain evidence="9">CCUG 62974</strain>
    </source>
</reference>
<comment type="similarity">
    <text evidence="5">Belongs to the aromatic-ring hydroxylase family. TetX subfamily.</text>
</comment>
<dbReference type="EMBL" id="JBHTHX010000623">
    <property type="protein sequence ID" value="MFD0886487.1"/>
    <property type="molecule type" value="Genomic_DNA"/>
</dbReference>
<accession>A0ABW3DTU4</accession>
<evidence type="ECO:0000256" key="5">
    <source>
        <dbReference type="HAMAP-Rule" id="MF_00845"/>
    </source>
</evidence>
<keyword evidence="4 5" id="KW-0503">Monooxygenase</keyword>
<keyword evidence="5" id="KW-0521">NADP</keyword>
<proteinExistence type="inferred from homology"/>
<name>A0ABW3DTU4_9ACTN</name>
<feature type="domain" description="FAD-binding" evidence="7">
    <location>
        <begin position="66"/>
        <end position="229"/>
    </location>
</feature>
<dbReference type="Pfam" id="PF01494">
    <property type="entry name" value="FAD_binding_3"/>
    <property type="match status" value="1"/>
</dbReference>
<keyword evidence="5" id="KW-0963">Cytoplasm</keyword>
<comment type="caution">
    <text evidence="8">The sequence shown here is derived from an EMBL/GenBank/DDBJ whole genome shotgun (WGS) entry which is preliminary data.</text>
</comment>
<comment type="cofactor">
    <cofactor evidence="5">
        <name>FAD</name>
        <dbReference type="ChEBI" id="CHEBI:57692"/>
    </cofactor>
</comment>
<sequence length="447" mass="48310">MSVPCRSRPRPWCAPRTRSRRSAGSGGFRRRRDGVASGRAARPLIRRTVVIQRKEKIQYIDMRRRIAVIGGGPAGLTCARVLHRHGHPVTVLERDPAPDARPQGGTLDLHESLGQRALGKAGLLAEFQTLSRPEGQAMRILDTDGAVLRDWRPRPDDRANPEIDRGQLRDLLLGPLDVQWGRGVTEVVPGTQDGALVRFADGRQEAFDLVVGADGAWSRVRPAVSPVTPHYTGVTSVETSLDDVDTRHPDLARLIGDGSMAVYGVNRSLVAQRNSGGHVKVHAQFRAPLDWHTNLEANTGTGTDAGLDLADAEAVRSSLLTLFDGWAAPVLDLLRHGTAFVHRPLHVLPVSHTWAHVPGVTLLGDAAHLMPPLGVGANLAMLEGAELAESIVAASGPDDLDEAVRAFEEQMWVRAGRWAEITTAGLERLVSSDPAEAIALFDEVQPS</sequence>
<dbReference type="SUPFAM" id="SSF51905">
    <property type="entry name" value="FAD/NAD(P)-binding domain"/>
    <property type="match status" value="1"/>
</dbReference>
<dbReference type="InterPro" id="IPR002938">
    <property type="entry name" value="FAD-bd"/>
</dbReference>
<dbReference type="HAMAP" id="MF_00845">
    <property type="entry name" value="TetX_monooxygenase"/>
    <property type="match status" value="1"/>
</dbReference>
<feature type="binding site" evidence="5">
    <location>
        <position position="165"/>
    </location>
    <ligand>
        <name>FAD</name>
        <dbReference type="ChEBI" id="CHEBI:57692"/>
    </ligand>
</feature>
<evidence type="ECO:0000259" key="7">
    <source>
        <dbReference type="Pfam" id="PF01494"/>
    </source>
</evidence>
<dbReference type="InterPro" id="IPR043683">
    <property type="entry name" value="TetX_monooxygenase"/>
</dbReference>
<dbReference type="EC" id="1.14.13.-" evidence="5"/>
<dbReference type="PANTHER" id="PTHR46972">
    <property type="entry name" value="MONOOXYGENASE ASQM-RELATED"/>
    <property type="match status" value="1"/>
</dbReference>
<comment type="catalytic activity">
    <reaction evidence="5">
        <text>a tetracycline + NADPH + O2 + H(+) = an 11a-hydroxytetracycline + NADP(+) + H2O</text>
        <dbReference type="Rhea" id="RHEA:61444"/>
        <dbReference type="ChEBI" id="CHEBI:15377"/>
        <dbReference type="ChEBI" id="CHEBI:15378"/>
        <dbReference type="ChEBI" id="CHEBI:15379"/>
        <dbReference type="ChEBI" id="CHEBI:57783"/>
        <dbReference type="ChEBI" id="CHEBI:58349"/>
        <dbReference type="ChEBI" id="CHEBI:144644"/>
        <dbReference type="ChEBI" id="CHEBI:144645"/>
    </reaction>
</comment>
<dbReference type="InterPro" id="IPR036188">
    <property type="entry name" value="FAD/NAD-bd_sf"/>
</dbReference>
<dbReference type="PANTHER" id="PTHR46972:SF1">
    <property type="entry name" value="FAD DEPENDENT OXIDOREDUCTASE DOMAIN-CONTAINING PROTEIN"/>
    <property type="match status" value="1"/>
</dbReference>
<keyword evidence="2 5" id="KW-0274">FAD</keyword>
<evidence type="ECO:0000256" key="2">
    <source>
        <dbReference type="ARBA" id="ARBA00022827"/>
    </source>
</evidence>
<keyword evidence="9" id="KW-1185">Reference proteome</keyword>
<feature type="region of interest" description="Disordered" evidence="6">
    <location>
        <begin position="1"/>
        <end position="39"/>
    </location>
</feature>
<dbReference type="Proteomes" id="UP001597024">
    <property type="component" value="Unassembled WGS sequence"/>
</dbReference>
<keyword evidence="1 5" id="KW-0285">Flavoprotein</keyword>
<evidence type="ECO:0000256" key="4">
    <source>
        <dbReference type="ARBA" id="ARBA00023033"/>
    </source>
</evidence>
<keyword evidence="5" id="KW-0547">Nucleotide-binding</keyword>
<feature type="binding site" evidence="5">
    <location>
        <position position="365"/>
    </location>
    <ligand>
        <name>FAD</name>
        <dbReference type="ChEBI" id="CHEBI:57692"/>
    </ligand>
</feature>
<dbReference type="Gene3D" id="3.50.50.60">
    <property type="entry name" value="FAD/NAD(P)-binding domain"/>
    <property type="match status" value="1"/>
</dbReference>
<evidence type="ECO:0000313" key="9">
    <source>
        <dbReference type="Proteomes" id="UP001597024"/>
    </source>
</evidence>
<comment type="subcellular location">
    <subcellularLocation>
        <location evidence="5">Cytoplasm</location>
    </subcellularLocation>
</comment>
<protein>
    <recommendedName>
        <fullName evidence="5">Flavin-dependent monooxygenase</fullName>
    </recommendedName>
    <alternativeName>
        <fullName evidence="5">TetX monooxygenase</fullName>
        <shortName evidence="5">TetX</shortName>
        <ecNumber evidence="5">1.14.13.-</ecNumber>
    </alternativeName>
</protein>
<comment type="domain">
    <text evidence="5">Consists of an N-terminal FAD-binding domain with a Rossman fold and a C-terminal substrate-binding domain.</text>
</comment>
<evidence type="ECO:0000256" key="3">
    <source>
        <dbReference type="ARBA" id="ARBA00023002"/>
    </source>
</evidence>
<comment type="subunit">
    <text evidence="5">Monomer.</text>
</comment>
<evidence type="ECO:0000256" key="1">
    <source>
        <dbReference type="ARBA" id="ARBA00022630"/>
    </source>
</evidence>
<gene>
    <name evidence="8" type="ORF">ACFQ08_18235</name>
</gene>
<comment type="function">
    <text evidence="5">An FAD-requiring monooxygenase active on some tetracycline antibiotic derivatives, which leads to their inactivation. Hydroxylates carbon 11a of tetracycline and some analogs.</text>
</comment>
<feature type="binding site" evidence="5">
    <location>
        <position position="108"/>
    </location>
    <ligand>
        <name>FAD</name>
        <dbReference type="ChEBI" id="CHEBI:57692"/>
    </ligand>
</feature>
<evidence type="ECO:0000256" key="6">
    <source>
        <dbReference type="SAM" id="MobiDB-lite"/>
    </source>
</evidence>
<dbReference type="PRINTS" id="PR00420">
    <property type="entry name" value="RNGMNOXGNASE"/>
</dbReference>
<feature type="binding site" evidence="5">
    <location>
        <position position="101"/>
    </location>
    <ligand>
        <name>NADPH</name>
        <dbReference type="ChEBI" id="CHEBI:57783"/>
    </ligand>
</feature>